<proteinExistence type="predicted"/>
<name>A0AAN9P5Y6_CLITE</name>
<organism evidence="4 5">
    <name type="scientific">Clitoria ternatea</name>
    <name type="common">Butterfly pea</name>
    <dbReference type="NCBI Taxonomy" id="43366"/>
    <lineage>
        <taxon>Eukaryota</taxon>
        <taxon>Viridiplantae</taxon>
        <taxon>Streptophyta</taxon>
        <taxon>Embryophyta</taxon>
        <taxon>Tracheophyta</taxon>
        <taxon>Spermatophyta</taxon>
        <taxon>Magnoliopsida</taxon>
        <taxon>eudicotyledons</taxon>
        <taxon>Gunneridae</taxon>
        <taxon>Pentapetalae</taxon>
        <taxon>rosids</taxon>
        <taxon>fabids</taxon>
        <taxon>Fabales</taxon>
        <taxon>Fabaceae</taxon>
        <taxon>Papilionoideae</taxon>
        <taxon>50 kb inversion clade</taxon>
        <taxon>NPAAA clade</taxon>
        <taxon>indigoferoid/millettioid clade</taxon>
        <taxon>Phaseoleae</taxon>
        <taxon>Clitoria</taxon>
    </lineage>
</organism>
<feature type="region of interest" description="Disordered" evidence="2">
    <location>
        <begin position="106"/>
        <end position="125"/>
    </location>
</feature>
<dbReference type="GO" id="GO:0003676">
    <property type="term" value="F:nucleic acid binding"/>
    <property type="evidence" value="ECO:0007669"/>
    <property type="project" value="InterPro"/>
</dbReference>
<evidence type="ECO:0000259" key="3">
    <source>
        <dbReference type="PROSITE" id="PS50158"/>
    </source>
</evidence>
<keyword evidence="1" id="KW-0862">Zinc</keyword>
<dbReference type="InterPro" id="IPR036875">
    <property type="entry name" value="Znf_CCHC_sf"/>
</dbReference>
<comment type="caution">
    <text evidence="4">The sequence shown here is derived from an EMBL/GenBank/DDBJ whole genome shotgun (WGS) entry which is preliminary data.</text>
</comment>
<protein>
    <recommendedName>
        <fullName evidence="3">CCHC-type domain-containing protein</fullName>
    </recommendedName>
</protein>
<accession>A0AAN9P5Y6</accession>
<feature type="domain" description="CCHC-type" evidence="3">
    <location>
        <begin position="78"/>
        <end position="94"/>
    </location>
</feature>
<evidence type="ECO:0000313" key="5">
    <source>
        <dbReference type="Proteomes" id="UP001359559"/>
    </source>
</evidence>
<reference evidence="4 5" key="1">
    <citation type="submission" date="2024-01" db="EMBL/GenBank/DDBJ databases">
        <title>The genomes of 5 underutilized Papilionoideae crops provide insights into root nodulation and disease resistance.</title>
        <authorList>
            <person name="Yuan L."/>
        </authorList>
    </citation>
    <scope>NUCLEOTIDE SEQUENCE [LARGE SCALE GENOMIC DNA]</scope>
    <source>
        <strain evidence="4">LY-2023</strain>
        <tissue evidence="4">Leaf</tissue>
    </source>
</reference>
<sequence length="190" mass="21624">MVMVHLASLSSLADRLCYSAAQKTNLFMEIRDELVKLINKVENKGVGVVNDEDVGDLMIMKTKDAPTKKKYWSKNKKRRCLNCNKIGHSIRKCPLFLSEQGQNIIDRDSSENDDVNGNQDDKNIVSNNRVTQVRNVQPSSAQRNVNEPPYSYLAHVAFNPAIYTTPYMNQYHPFHVPQYPNANIVDNVPN</sequence>
<evidence type="ECO:0000256" key="2">
    <source>
        <dbReference type="SAM" id="MobiDB-lite"/>
    </source>
</evidence>
<dbReference type="EMBL" id="JAYKXN010000005">
    <property type="protein sequence ID" value="KAK7285799.1"/>
    <property type="molecule type" value="Genomic_DNA"/>
</dbReference>
<keyword evidence="1" id="KW-0863">Zinc-finger</keyword>
<gene>
    <name evidence="4" type="ORF">RJT34_20580</name>
</gene>
<keyword evidence="5" id="KW-1185">Reference proteome</keyword>
<dbReference type="SUPFAM" id="SSF57756">
    <property type="entry name" value="Retrovirus zinc finger-like domains"/>
    <property type="match status" value="1"/>
</dbReference>
<dbReference type="GO" id="GO:0008270">
    <property type="term" value="F:zinc ion binding"/>
    <property type="evidence" value="ECO:0007669"/>
    <property type="project" value="UniProtKB-KW"/>
</dbReference>
<dbReference type="Proteomes" id="UP001359559">
    <property type="component" value="Unassembled WGS sequence"/>
</dbReference>
<dbReference type="PROSITE" id="PS50158">
    <property type="entry name" value="ZF_CCHC"/>
    <property type="match status" value="1"/>
</dbReference>
<keyword evidence="1" id="KW-0479">Metal-binding</keyword>
<evidence type="ECO:0000313" key="4">
    <source>
        <dbReference type="EMBL" id="KAK7285799.1"/>
    </source>
</evidence>
<dbReference type="InterPro" id="IPR001878">
    <property type="entry name" value="Znf_CCHC"/>
</dbReference>
<dbReference type="AlphaFoldDB" id="A0AAN9P5Y6"/>
<evidence type="ECO:0000256" key="1">
    <source>
        <dbReference type="PROSITE-ProRule" id="PRU00047"/>
    </source>
</evidence>